<dbReference type="EMBL" id="GEEE01004443">
    <property type="protein sequence ID" value="JAP58782.1"/>
    <property type="molecule type" value="Transcribed_RNA"/>
</dbReference>
<sequence length="164" mass="18736">DKQGYKYILETPLAPKNRPGGLGRPRPGSTDLEKSWDGRCSNLRGQQERSCEGESSLKKSSASDLKRQHPTSFNMLMLATNIPHIDQPCKAPLDPMQHQMDNSTCSLRKRTHRHARTNPTTTDDHTPNALPPQTTSSIRAFFNHLSHKFRDKGHNYHLSHYRQR</sequence>
<organism evidence="2">
    <name type="scientific">Schistocephalus solidus</name>
    <name type="common">Tapeworm</name>
    <dbReference type="NCBI Taxonomy" id="70667"/>
    <lineage>
        <taxon>Eukaryota</taxon>
        <taxon>Metazoa</taxon>
        <taxon>Spiralia</taxon>
        <taxon>Lophotrochozoa</taxon>
        <taxon>Platyhelminthes</taxon>
        <taxon>Cestoda</taxon>
        <taxon>Eucestoda</taxon>
        <taxon>Diphyllobothriidea</taxon>
        <taxon>Diphyllobothriidae</taxon>
        <taxon>Schistocephalus</taxon>
    </lineage>
</organism>
<protein>
    <submittedName>
        <fullName evidence="2">Uncharacterized protein</fullName>
    </submittedName>
</protein>
<reference evidence="2" key="1">
    <citation type="submission" date="2016-01" db="EMBL/GenBank/DDBJ databases">
        <title>Reference transcriptome for the parasite Schistocephalus solidus: insights into the molecular evolution of parasitism.</title>
        <authorList>
            <person name="Hebert F.O."/>
            <person name="Grambauer S."/>
            <person name="Barber I."/>
            <person name="Landry C.R."/>
            <person name="Aubin-Horth N."/>
        </authorList>
    </citation>
    <scope>NUCLEOTIDE SEQUENCE</scope>
</reference>
<accession>A0A0X3QD40</accession>
<evidence type="ECO:0000256" key="1">
    <source>
        <dbReference type="SAM" id="MobiDB-lite"/>
    </source>
</evidence>
<dbReference type="AlphaFoldDB" id="A0A0X3QD40"/>
<name>A0A0X3QD40_SCHSO</name>
<feature type="region of interest" description="Disordered" evidence="1">
    <location>
        <begin position="114"/>
        <end position="134"/>
    </location>
</feature>
<feature type="non-terminal residue" evidence="2">
    <location>
        <position position="1"/>
    </location>
</feature>
<proteinExistence type="predicted"/>
<feature type="region of interest" description="Disordered" evidence="1">
    <location>
        <begin position="1"/>
        <end position="69"/>
    </location>
</feature>
<gene>
    <name evidence="2" type="ORF">TR123418</name>
</gene>
<evidence type="ECO:0000313" key="2">
    <source>
        <dbReference type="EMBL" id="JAP58782.1"/>
    </source>
</evidence>
<feature type="compositionally biased region" description="Basic and acidic residues" evidence="1">
    <location>
        <begin position="46"/>
        <end position="57"/>
    </location>
</feature>